<dbReference type="Proteomes" id="UP001163328">
    <property type="component" value="Chromosome"/>
</dbReference>
<evidence type="ECO:0000313" key="1">
    <source>
        <dbReference type="EMBL" id="UYW02486.1"/>
    </source>
</evidence>
<accession>A0ABY6M1S1</accession>
<dbReference type="RefSeq" id="WP_264435044.1">
    <property type="nucleotide sequence ID" value="NZ_CP081495.1"/>
</dbReference>
<sequence>MNTKLKKFQVEELEQRFEMGWFVNDSTEVSPVTGQMPNNLESIERPSETWYGIGVKHNF</sequence>
<proteinExistence type="predicted"/>
<protein>
    <submittedName>
        <fullName evidence="1">Uncharacterized protein</fullName>
    </submittedName>
</protein>
<evidence type="ECO:0000313" key="2">
    <source>
        <dbReference type="Proteomes" id="UP001163328"/>
    </source>
</evidence>
<name>A0ABY6M1S1_9FLAO</name>
<keyword evidence="2" id="KW-1185">Reference proteome</keyword>
<organism evidence="1 2">
    <name type="scientific">Flavobacterium agricola</name>
    <dbReference type="NCBI Taxonomy" id="2870839"/>
    <lineage>
        <taxon>Bacteria</taxon>
        <taxon>Pseudomonadati</taxon>
        <taxon>Bacteroidota</taxon>
        <taxon>Flavobacteriia</taxon>
        <taxon>Flavobacteriales</taxon>
        <taxon>Flavobacteriaceae</taxon>
        <taxon>Flavobacterium</taxon>
    </lineage>
</organism>
<reference evidence="1" key="1">
    <citation type="submission" date="2021-08" db="EMBL/GenBank/DDBJ databases">
        <title>Flavobacterium sp. strain CC-SYL302.</title>
        <authorList>
            <person name="Lin S.-Y."/>
            <person name="Lee T.-H."/>
            <person name="Young C.-C."/>
        </authorList>
    </citation>
    <scope>NUCLEOTIDE SEQUENCE</scope>
    <source>
        <strain evidence="1">CC-SYL302</strain>
    </source>
</reference>
<dbReference type="EMBL" id="CP081495">
    <property type="protein sequence ID" value="UYW02486.1"/>
    <property type="molecule type" value="Genomic_DNA"/>
</dbReference>
<gene>
    <name evidence="1" type="ORF">K5I29_06275</name>
</gene>